<organism evidence="1">
    <name type="scientific">Culex pipiens</name>
    <name type="common">House mosquito</name>
    <dbReference type="NCBI Taxonomy" id="7175"/>
    <lineage>
        <taxon>Eukaryota</taxon>
        <taxon>Metazoa</taxon>
        <taxon>Ecdysozoa</taxon>
        <taxon>Arthropoda</taxon>
        <taxon>Hexapoda</taxon>
        <taxon>Insecta</taxon>
        <taxon>Pterygota</taxon>
        <taxon>Neoptera</taxon>
        <taxon>Endopterygota</taxon>
        <taxon>Diptera</taxon>
        <taxon>Nematocera</taxon>
        <taxon>Culicoidea</taxon>
        <taxon>Culicidae</taxon>
        <taxon>Culicinae</taxon>
        <taxon>Culicini</taxon>
        <taxon>Culex</taxon>
        <taxon>Culex</taxon>
    </lineage>
</organism>
<dbReference type="EMBL" id="HBUE01067283">
    <property type="protein sequence ID" value="CAG6471266.1"/>
    <property type="molecule type" value="Transcribed_RNA"/>
</dbReference>
<reference evidence="1" key="1">
    <citation type="submission" date="2021-05" db="EMBL/GenBank/DDBJ databases">
        <authorList>
            <person name="Alioto T."/>
            <person name="Alioto T."/>
            <person name="Gomez Garrido J."/>
        </authorList>
    </citation>
    <scope>NUCLEOTIDE SEQUENCE</scope>
</reference>
<protein>
    <submittedName>
        <fullName evidence="1">(northern house mosquito) hypothetical protein</fullName>
    </submittedName>
</protein>
<dbReference type="AlphaFoldDB" id="A0A8D8FH48"/>
<evidence type="ECO:0000313" key="1">
    <source>
        <dbReference type="EMBL" id="CAG6471266.1"/>
    </source>
</evidence>
<sequence length="113" mass="13252">MIVFLLLPSSSTQSITHFAHMLSQISSALMRKIKRNTLQDCYVLASKIDKHTSYCNNRTKRCARTSLTFSLKRKSSPAYRLTFRLAKSQYLVRIKPHNRNKQTLFLYIKHLFV</sequence>
<name>A0A8D8FH48_CULPI</name>
<accession>A0A8D8FH48</accession>
<proteinExistence type="predicted"/>